<dbReference type="Pfam" id="PF25034">
    <property type="entry name" value="Spectrin_SYNE1"/>
    <property type="match status" value="1"/>
</dbReference>
<name>A0ABM0MXV7_SACKO</name>
<keyword evidence="6" id="KW-0009">Actin-binding</keyword>
<proteinExistence type="predicted"/>
<dbReference type="PROSITE" id="PS00020">
    <property type="entry name" value="ACTININ_2"/>
    <property type="match status" value="1"/>
</dbReference>
<evidence type="ECO:0000313" key="9">
    <source>
        <dbReference type="RefSeq" id="XP_006824848.1"/>
    </source>
</evidence>
<keyword evidence="4" id="KW-1133">Transmembrane helix</keyword>
<gene>
    <name evidence="9" type="primary">LOC102805035</name>
</gene>
<dbReference type="InterPro" id="IPR001715">
    <property type="entry name" value="CH_dom"/>
</dbReference>
<accession>A0ABM0MXV7</accession>
<dbReference type="InterPro" id="IPR047290">
    <property type="entry name" value="CH_SYNE1_rpt1"/>
</dbReference>
<dbReference type="InterPro" id="IPR057057">
    <property type="entry name" value="Spectrin_SYNE1"/>
</dbReference>
<evidence type="ECO:0000256" key="3">
    <source>
        <dbReference type="ARBA" id="ARBA00022737"/>
    </source>
</evidence>
<keyword evidence="8" id="KW-1185">Reference proteome</keyword>
<feature type="domain" description="Calponin-homology (CH)" evidence="7">
    <location>
        <begin position="167"/>
        <end position="288"/>
    </location>
</feature>
<dbReference type="GeneID" id="102805035"/>
<dbReference type="InterPro" id="IPR052403">
    <property type="entry name" value="LINC-complex_assoc"/>
</dbReference>
<feature type="domain" description="Calponin-homology (CH)" evidence="7">
    <location>
        <begin position="23"/>
        <end position="130"/>
    </location>
</feature>
<dbReference type="SUPFAM" id="SSF47576">
    <property type="entry name" value="Calponin-homology domain, CH-domain"/>
    <property type="match status" value="1"/>
</dbReference>
<dbReference type="Gene3D" id="1.10.418.10">
    <property type="entry name" value="Calponin-like domain"/>
    <property type="match status" value="2"/>
</dbReference>
<evidence type="ECO:0000313" key="8">
    <source>
        <dbReference type="Proteomes" id="UP000694865"/>
    </source>
</evidence>
<dbReference type="InterPro" id="IPR036872">
    <property type="entry name" value="CH_dom_sf"/>
</dbReference>
<dbReference type="SUPFAM" id="SSF46966">
    <property type="entry name" value="Spectrin repeat"/>
    <property type="match status" value="2"/>
</dbReference>
<evidence type="ECO:0000256" key="5">
    <source>
        <dbReference type="ARBA" id="ARBA00023136"/>
    </source>
</evidence>
<evidence type="ECO:0000259" key="7">
    <source>
        <dbReference type="PROSITE" id="PS50021"/>
    </source>
</evidence>
<sequence length="713" mass="82587">MAEQSPENDTYGKYLNLKDEQERVQKKTFTNWMNSVLAKHTPPQHVDDIFVDIRDGTKLLALLESLSGESLKYEKGKNLRRLHFLSNIRTALAFLEGKKIKMVNINASDIVDGKPSIVLGLVWTIILYYQIEEQTNILAKQILTGQPTETDGQPPTKKKAGLQAAKTGAKKALLKWAQRAAAKRVDRAVGGDDDNMDTRTTSTDIKDFGKSWRDGMAFNVMIHSIRPELIDLASLQPKTNEQRLDNAFTVAERDLGIPQLLDPKDVDVDKPDEKSIMTYVSQFLKEYPEVGDDESSSLMGSVRDMHAVAKEEESLYQEILDHVLRAEAVLVMAKEGKMNKLEEYEQYEELSEVHEHKKKAYVVFVTKYENKVLVSITEEKVVTICERWERVTRQVIAWKQAIDATMPKPLMYLIKWIERAEVLVKVEPTIQKDNYEESAKEIKSKLSEHMGFFKDSDRAKSVLEEICESGQCEGTKLPSSQLNKMATRLDNVLPTAKRRQLKLQYEELKYGMLGFVVMAERRLKSWTVKYGNQENVEALLDNYMDFIEKDKFFQRYESGFQQLQAVAEAYYNGIQDAEEKSKVRKFVNEQGTKMKNLSVEIHSVESMLDKVLQNWTNYNRSVEELQAWLEHAERVLTQPHEARKEFFRDLQTWMDKHTLLNDSGNFLIEVCKEDVSFDIKQQLLLLNRRWKDIFEQGKIYMKEEEAERLQRQT</sequence>
<protein>
    <submittedName>
        <fullName evidence="9">Nesprin-1-like</fullName>
    </submittedName>
</protein>
<comment type="subcellular location">
    <subcellularLocation>
        <location evidence="1">Membrane</location>
    </subcellularLocation>
</comment>
<evidence type="ECO:0000256" key="2">
    <source>
        <dbReference type="ARBA" id="ARBA00022692"/>
    </source>
</evidence>
<dbReference type="RefSeq" id="XP_006824848.1">
    <property type="nucleotide sequence ID" value="XM_006824785.1"/>
</dbReference>
<evidence type="ECO:0000256" key="4">
    <source>
        <dbReference type="ARBA" id="ARBA00022989"/>
    </source>
</evidence>
<dbReference type="Pfam" id="PF00307">
    <property type="entry name" value="CH"/>
    <property type="match status" value="2"/>
</dbReference>
<reference evidence="9" key="1">
    <citation type="submission" date="2025-08" db="UniProtKB">
        <authorList>
            <consortium name="RefSeq"/>
        </authorList>
    </citation>
    <scope>IDENTIFICATION</scope>
    <source>
        <tissue evidence="9">Testes</tissue>
    </source>
</reference>
<dbReference type="Proteomes" id="UP000694865">
    <property type="component" value="Unplaced"/>
</dbReference>
<dbReference type="InterPro" id="IPR047291">
    <property type="entry name" value="CH_SYNE1_rpt2"/>
</dbReference>
<dbReference type="PANTHER" id="PTHR47535:SF1">
    <property type="entry name" value="NESPRIN-1"/>
    <property type="match status" value="1"/>
</dbReference>
<keyword evidence="2" id="KW-0812">Transmembrane</keyword>
<dbReference type="InterPro" id="IPR001589">
    <property type="entry name" value="Actinin_actin-bd_CS"/>
</dbReference>
<dbReference type="Gene3D" id="1.20.58.60">
    <property type="match status" value="1"/>
</dbReference>
<evidence type="ECO:0000256" key="1">
    <source>
        <dbReference type="ARBA" id="ARBA00004370"/>
    </source>
</evidence>
<dbReference type="CDD" id="cd21243">
    <property type="entry name" value="CH_SYNE1_rpt2"/>
    <property type="match status" value="1"/>
</dbReference>
<dbReference type="CDD" id="cd21241">
    <property type="entry name" value="CH_SYNE1_rpt1"/>
    <property type="match status" value="1"/>
</dbReference>
<evidence type="ECO:0000256" key="6">
    <source>
        <dbReference type="ARBA" id="ARBA00023203"/>
    </source>
</evidence>
<dbReference type="SMART" id="SM00033">
    <property type="entry name" value="CH"/>
    <property type="match status" value="2"/>
</dbReference>
<dbReference type="PROSITE" id="PS00019">
    <property type="entry name" value="ACTININ_1"/>
    <property type="match status" value="1"/>
</dbReference>
<dbReference type="PANTHER" id="PTHR47535">
    <property type="entry name" value="MUSCLE-SPECIFIC PROTEIN 300 KDA, ISOFORM G"/>
    <property type="match status" value="1"/>
</dbReference>
<organism evidence="8 9">
    <name type="scientific">Saccoglossus kowalevskii</name>
    <name type="common">Acorn worm</name>
    <dbReference type="NCBI Taxonomy" id="10224"/>
    <lineage>
        <taxon>Eukaryota</taxon>
        <taxon>Metazoa</taxon>
        <taxon>Hemichordata</taxon>
        <taxon>Enteropneusta</taxon>
        <taxon>Harrimaniidae</taxon>
        <taxon>Saccoglossus</taxon>
    </lineage>
</organism>
<keyword evidence="5" id="KW-0472">Membrane</keyword>
<dbReference type="PROSITE" id="PS50021">
    <property type="entry name" value="CH"/>
    <property type="match status" value="2"/>
</dbReference>
<keyword evidence="3" id="KW-0677">Repeat</keyword>